<feature type="compositionally biased region" description="Pro residues" evidence="1">
    <location>
        <begin position="92"/>
        <end position="101"/>
    </location>
</feature>
<reference evidence="4" key="2">
    <citation type="submission" date="2015-01" db="EMBL/GenBank/DDBJ databases">
        <title>Evolutionary Origins and Diversification of the Mycorrhizal Mutualists.</title>
        <authorList>
            <consortium name="DOE Joint Genome Institute"/>
            <consortium name="Mycorrhizal Genomics Consortium"/>
            <person name="Kohler A."/>
            <person name="Kuo A."/>
            <person name="Nagy L.G."/>
            <person name="Floudas D."/>
            <person name="Copeland A."/>
            <person name="Barry K.W."/>
            <person name="Cichocki N."/>
            <person name="Veneault-Fourrey C."/>
            <person name="LaButti K."/>
            <person name="Lindquist E.A."/>
            <person name="Lipzen A."/>
            <person name="Lundell T."/>
            <person name="Morin E."/>
            <person name="Murat C."/>
            <person name="Riley R."/>
            <person name="Ohm R."/>
            <person name="Sun H."/>
            <person name="Tunlid A."/>
            <person name="Henrissat B."/>
            <person name="Grigoriev I.V."/>
            <person name="Hibbett D.S."/>
            <person name="Martin F."/>
        </authorList>
    </citation>
    <scope>NUCLEOTIDE SEQUENCE [LARGE SCALE GENOMIC DNA]</scope>
    <source>
        <strain evidence="4">441</strain>
    </source>
</reference>
<accession>A0A0C9YUB8</accession>
<dbReference type="EMBL" id="KN833692">
    <property type="protein sequence ID" value="KIK28555.1"/>
    <property type="molecule type" value="Genomic_DNA"/>
</dbReference>
<organism evidence="3 4">
    <name type="scientific">Pisolithus microcarpus 441</name>
    <dbReference type="NCBI Taxonomy" id="765257"/>
    <lineage>
        <taxon>Eukaryota</taxon>
        <taxon>Fungi</taxon>
        <taxon>Dikarya</taxon>
        <taxon>Basidiomycota</taxon>
        <taxon>Agaricomycotina</taxon>
        <taxon>Agaricomycetes</taxon>
        <taxon>Agaricomycetidae</taxon>
        <taxon>Boletales</taxon>
        <taxon>Sclerodermatineae</taxon>
        <taxon>Pisolithaceae</taxon>
        <taxon>Pisolithus</taxon>
    </lineage>
</organism>
<dbReference type="Proteomes" id="UP000054018">
    <property type="component" value="Unassembled WGS sequence"/>
</dbReference>
<name>A0A0C9YUB8_9AGAM</name>
<gene>
    <name evidence="3" type="ORF">PISMIDRAFT_673608</name>
</gene>
<feature type="compositionally biased region" description="Polar residues" evidence="1">
    <location>
        <begin position="73"/>
        <end position="88"/>
    </location>
</feature>
<reference evidence="3 4" key="1">
    <citation type="submission" date="2014-04" db="EMBL/GenBank/DDBJ databases">
        <authorList>
            <consortium name="DOE Joint Genome Institute"/>
            <person name="Kuo A."/>
            <person name="Kohler A."/>
            <person name="Costa M.D."/>
            <person name="Nagy L.G."/>
            <person name="Floudas D."/>
            <person name="Copeland A."/>
            <person name="Barry K.W."/>
            <person name="Cichocki N."/>
            <person name="Veneault-Fourrey C."/>
            <person name="LaButti K."/>
            <person name="Lindquist E.A."/>
            <person name="Lipzen A."/>
            <person name="Lundell T."/>
            <person name="Morin E."/>
            <person name="Murat C."/>
            <person name="Sun H."/>
            <person name="Tunlid A."/>
            <person name="Henrissat B."/>
            <person name="Grigoriev I.V."/>
            <person name="Hibbett D.S."/>
            <person name="Martin F."/>
            <person name="Nordberg H.P."/>
            <person name="Cantor M.N."/>
            <person name="Hua S.X."/>
        </authorList>
    </citation>
    <scope>NUCLEOTIDE SEQUENCE [LARGE SCALE GENOMIC DNA]</scope>
    <source>
        <strain evidence="3 4">441</strain>
    </source>
</reference>
<evidence type="ECO:0000313" key="4">
    <source>
        <dbReference type="Proteomes" id="UP000054018"/>
    </source>
</evidence>
<sequence length="571" mass="64820">MSHAGSPYELSAKPESEESLVSQDGESTVCPQDLSETQLRRLYDDEEAERLMHLISAYVTEVRILDTSRCNDQIAQPTSTGDSNYDSFSNPALPPLPPPPSNRPITEYIANDLLLPYLPLDGPTPPPFTIKRFRLTTQRLYLAIVPTYQPLLLNLTSLALWEDKQRSLLYCTCFWILWYHDGLHAAFLCHIIWRLLRRRFLPYPSLAEFQEKRQNATRARRFGDEIQRRLSVSTLGPVEIWKLFRAYRAAAPDKTKSTSVPKTNDENTVLEGAEDSEEIRNLKRDLLHLLNVVADLHERVDNILMWRRPAVTMRYCIFLFVMAVFVITLPAQYVTKIVYMFLGITYWHLVPVIAALSPANRARIPALFSDAPTDVEYAMELIGQRVTSGQELLSRSKGRDRLANPYGSKPDSKVVESSESDQAEEMRGVNWKKWGARIAQGKYLLEENKSISSLGGALLENLSPQRRRASQLEQVHTFPAQHSSAPGLISLTSTTMCFTSLTARHAKFVIPFSQVRGVKKTGLTKGLAITWVATDQDAQGVVKEEKFHWVGNRDELFTRLLACDGGRWIRL</sequence>
<keyword evidence="2" id="KW-0472">Membrane</keyword>
<evidence type="ECO:0000313" key="3">
    <source>
        <dbReference type="EMBL" id="KIK28555.1"/>
    </source>
</evidence>
<keyword evidence="4" id="KW-1185">Reference proteome</keyword>
<feature type="region of interest" description="Disordered" evidence="1">
    <location>
        <begin position="399"/>
        <end position="421"/>
    </location>
</feature>
<feature type="region of interest" description="Disordered" evidence="1">
    <location>
        <begin position="1"/>
        <end position="30"/>
    </location>
</feature>
<dbReference type="PANTHER" id="PTHR37402">
    <property type="entry name" value="GRAM DOMAIN-CONTAINING PROTEIN 4"/>
    <property type="match status" value="1"/>
</dbReference>
<proteinExistence type="predicted"/>
<dbReference type="HOGENOM" id="CLU_026646_0_0_1"/>
<dbReference type="InterPro" id="IPR037847">
    <property type="entry name" value="GRAMDC4"/>
</dbReference>
<evidence type="ECO:0000256" key="2">
    <source>
        <dbReference type="SAM" id="Phobius"/>
    </source>
</evidence>
<feature type="transmembrane region" description="Helical" evidence="2">
    <location>
        <begin position="312"/>
        <end position="331"/>
    </location>
</feature>
<feature type="region of interest" description="Disordered" evidence="1">
    <location>
        <begin position="73"/>
        <end position="101"/>
    </location>
</feature>
<dbReference type="STRING" id="765257.A0A0C9YUB8"/>
<dbReference type="PANTHER" id="PTHR37402:SF1">
    <property type="entry name" value="GRAM DOMAIN-CONTAINING PROTEIN 4"/>
    <property type="match status" value="1"/>
</dbReference>
<feature type="transmembrane region" description="Helical" evidence="2">
    <location>
        <begin position="337"/>
        <end position="356"/>
    </location>
</feature>
<keyword evidence="2" id="KW-0812">Transmembrane</keyword>
<keyword evidence="2" id="KW-1133">Transmembrane helix</keyword>
<feature type="compositionally biased region" description="Polar residues" evidence="1">
    <location>
        <begin position="19"/>
        <end position="30"/>
    </location>
</feature>
<evidence type="ECO:0000256" key="1">
    <source>
        <dbReference type="SAM" id="MobiDB-lite"/>
    </source>
</evidence>
<dbReference type="GO" id="GO:0006915">
    <property type="term" value="P:apoptotic process"/>
    <property type="evidence" value="ECO:0007669"/>
    <property type="project" value="InterPro"/>
</dbReference>
<dbReference type="OrthoDB" id="1708389at2759"/>
<protein>
    <submittedName>
        <fullName evidence="3">Uncharacterized protein</fullName>
    </submittedName>
</protein>
<dbReference type="AlphaFoldDB" id="A0A0C9YUB8"/>